<dbReference type="VEuPathDB" id="FungiDB:PV07_09367"/>
<dbReference type="Proteomes" id="UP000054466">
    <property type="component" value="Unassembled WGS sequence"/>
</dbReference>
<dbReference type="OrthoDB" id="10321361at2759"/>
<feature type="compositionally biased region" description="Basic and acidic residues" evidence="1">
    <location>
        <begin position="196"/>
        <end position="208"/>
    </location>
</feature>
<dbReference type="HOGENOM" id="CLU_1042081_0_0_1"/>
<evidence type="ECO:0000313" key="2">
    <source>
        <dbReference type="EMBL" id="KIW26254.1"/>
    </source>
</evidence>
<dbReference type="RefSeq" id="XP_016246470.1">
    <property type="nucleotide sequence ID" value="XM_016396614.1"/>
</dbReference>
<accession>A0A0D2CRL5</accession>
<proteinExistence type="predicted"/>
<reference evidence="2 3" key="1">
    <citation type="submission" date="2015-01" db="EMBL/GenBank/DDBJ databases">
        <title>The Genome Sequence of Cladophialophora immunda CBS83496.</title>
        <authorList>
            <consortium name="The Broad Institute Genomics Platform"/>
            <person name="Cuomo C."/>
            <person name="de Hoog S."/>
            <person name="Gorbushina A."/>
            <person name="Stielow B."/>
            <person name="Teixiera M."/>
            <person name="Abouelleil A."/>
            <person name="Chapman S.B."/>
            <person name="Priest M."/>
            <person name="Young S.K."/>
            <person name="Wortman J."/>
            <person name="Nusbaum C."/>
            <person name="Birren B."/>
        </authorList>
    </citation>
    <scope>NUCLEOTIDE SEQUENCE [LARGE SCALE GENOMIC DNA]</scope>
    <source>
        <strain evidence="2 3">CBS 83496</strain>
    </source>
</reference>
<feature type="region of interest" description="Disordered" evidence="1">
    <location>
        <begin position="194"/>
        <end position="219"/>
    </location>
</feature>
<organism evidence="2 3">
    <name type="scientific">Cladophialophora immunda</name>
    <dbReference type="NCBI Taxonomy" id="569365"/>
    <lineage>
        <taxon>Eukaryota</taxon>
        <taxon>Fungi</taxon>
        <taxon>Dikarya</taxon>
        <taxon>Ascomycota</taxon>
        <taxon>Pezizomycotina</taxon>
        <taxon>Eurotiomycetes</taxon>
        <taxon>Chaetothyriomycetidae</taxon>
        <taxon>Chaetothyriales</taxon>
        <taxon>Herpotrichiellaceae</taxon>
        <taxon>Cladophialophora</taxon>
    </lineage>
</organism>
<keyword evidence="3" id="KW-1185">Reference proteome</keyword>
<gene>
    <name evidence="2" type="ORF">PV07_09367</name>
</gene>
<dbReference type="GeneID" id="27348561"/>
<sequence length="267" mass="30046">MAQPLSAQHATALCAGVDAVITHLQSTLEHDFNLQHMRIAYTAGVNAYLEKMLQANLQQHIDRVQFENALRLALPQSLGNEPYAMIIKRQFLLSGLSTDIILYDTHWAQQYHARNLANPNPTGTPGIMSTRSSTTETRNALMSYRQRVYAEAMRDVAEGEGRHHFVTGQEMVMQTDACINKWVEFVKAAGGTVWEETSRDNEDVHNDQEEGAEPNENAVDEVAAVHVRNWGERADGRFYCTICVGHGGIAHWSSLKRHMQLKHHLDT</sequence>
<protein>
    <submittedName>
        <fullName evidence="2">Uncharacterized protein</fullName>
    </submittedName>
</protein>
<dbReference type="EMBL" id="KN847044">
    <property type="protein sequence ID" value="KIW26254.1"/>
    <property type="molecule type" value="Genomic_DNA"/>
</dbReference>
<dbReference type="AlphaFoldDB" id="A0A0D2CRL5"/>
<evidence type="ECO:0000313" key="3">
    <source>
        <dbReference type="Proteomes" id="UP000054466"/>
    </source>
</evidence>
<evidence type="ECO:0000256" key="1">
    <source>
        <dbReference type="SAM" id="MobiDB-lite"/>
    </source>
</evidence>
<name>A0A0D2CRL5_9EURO</name>